<comment type="caution">
    <text evidence="2">The sequence shown here is derived from an EMBL/GenBank/DDBJ whole genome shotgun (WGS) entry which is preliminary data.</text>
</comment>
<dbReference type="EMBL" id="JABAIL010000011">
    <property type="protein sequence ID" value="NLR94371.1"/>
    <property type="molecule type" value="Genomic_DNA"/>
</dbReference>
<dbReference type="RefSeq" id="WP_168885082.1">
    <property type="nucleotide sequence ID" value="NZ_JABAIL010000011.1"/>
</dbReference>
<protein>
    <recommendedName>
        <fullName evidence="4">PKD domain-containing protein</fullName>
    </recommendedName>
</protein>
<dbReference type="AlphaFoldDB" id="A0A7X8SQC5"/>
<organism evidence="2 3">
    <name type="scientific">Flammeovirga agarivorans</name>
    <dbReference type="NCBI Taxonomy" id="2726742"/>
    <lineage>
        <taxon>Bacteria</taxon>
        <taxon>Pseudomonadati</taxon>
        <taxon>Bacteroidota</taxon>
        <taxon>Cytophagia</taxon>
        <taxon>Cytophagales</taxon>
        <taxon>Flammeovirgaceae</taxon>
        <taxon>Flammeovirga</taxon>
    </lineage>
</organism>
<dbReference type="Proteomes" id="UP000585050">
    <property type="component" value="Unassembled WGS sequence"/>
</dbReference>
<reference evidence="2 3" key="1">
    <citation type="submission" date="2020-04" db="EMBL/GenBank/DDBJ databases">
        <title>Flammeovirga sp. SR4, a novel species isolated from seawater.</title>
        <authorList>
            <person name="Wang X."/>
        </authorList>
    </citation>
    <scope>NUCLEOTIDE SEQUENCE [LARGE SCALE GENOMIC DNA]</scope>
    <source>
        <strain evidence="2 3">SR4</strain>
    </source>
</reference>
<dbReference type="Gene3D" id="2.60.40.10">
    <property type="entry name" value="Immunoglobulins"/>
    <property type="match status" value="2"/>
</dbReference>
<dbReference type="InterPro" id="IPR013783">
    <property type="entry name" value="Ig-like_fold"/>
</dbReference>
<evidence type="ECO:0000313" key="2">
    <source>
        <dbReference type="EMBL" id="NLR94371.1"/>
    </source>
</evidence>
<feature type="signal peptide" evidence="1">
    <location>
        <begin position="1"/>
        <end position="20"/>
    </location>
</feature>
<sequence>MKCKQLSVLLLISNMVLFGACTKDVLPETTTEEGLELTSSARNTLSEGEVVAIQTPLEGSTISEGSIFTVEGLTDENVDLVACRLWIDGEFHSYDKEAPYVFTVDGLPLGEHTLMVRANGADGVNHDSEVITITIVEANAPGSITINSISNRDTFEEGEPIHITSTSSDGDGIKSVRLWIDGNYYDINKEAPYDFTIDHLTPGTYEIVLKMKDEKDNNTTSAPVMIEVEAPKAKEIVWEDFSLAILPYVRMSGNQDIIIDKSVVGTTEFLILSASHGNPPAGSYEKESTVEGGDWTKVAYGGDDDKSAEVWVRQVNNENKNVHGQINTKNAAAKLSVLTYDGLISTGETQNLQFHNTKASIDHNGEEGPFLVVIATDNGKESSNSDLNYGYKDNGNVGDDMTMLYLTHEDQFYDNSFSVRGGAVSIQLIP</sequence>
<keyword evidence="3" id="KW-1185">Reference proteome</keyword>
<gene>
    <name evidence="2" type="ORF">HGP29_24415</name>
</gene>
<evidence type="ECO:0008006" key="4">
    <source>
        <dbReference type="Google" id="ProtNLM"/>
    </source>
</evidence>
<accession>A0A7X8SQC5</accession>
<proteinExistence type="predicted"/>
<evidence type="ECO:0000313" key="3">
    <source>
        <dbReference type="Proteomes" id="UP000585050"/>
    </source>
</evidence>
<name>A0A7X8SQC5_9BACT</name>
<dbReference type="PROSITE" id="PS51257">
    <property type="entry name" value="PROKAR_LIPOPROTEIN"/>
    <property type="match status" value="1"/>
</dbReference>
<evidence type="ECO:0000256" key="1">
    <source>
        <dbReference type="SAM" id="SignalP"/>
    </source>
</evidence>
<dbReference type="Pfam" id="PF17957">
    <property type="entry name" value="Big_7"/>
    <property type="match status" value="1"/>
</dbReference>
<keyword evidence="1" id="KW-0732">Signal</keyword>
<feature type="chain" id="PRO_5031514157" description="PKD domain-containing protein" evidence="1">
    <location>
        <begin position="21"/>
        <end position="430"/>
    </location>
</feature>